<dbReference type="AlphaFoldDB" id="A0AAV4DFZ7"/>
<dbReference type="InterPro" id="IPR022894">
    <property type="entry name" value="Oligoribonuclease"/>
</dbReference>
<dbReference type="PANTHER" id="PTHR11046:SF29">
    <property type="match status" value="1"/>
</dbReference>
<keyword evidence="5" id="KW-1185">Reference proteome</keyword>
<evidence type="ECO:0000313" key="4">
    <source>
        <dbReference type="EMBL" id="GFO43030.1"/>
    </source>
</evidence>
<evidence type="ECO:0000256" key="3">
    <source>
        <dbReference type="SAM" id="MobiDB-lite"/>
    </source>
</evidence>
<evidence type="ECO:0000256" key="2">
    <source>
        <dbReference type="SAM" id="Coils"/>
    </source>
</evidence>
<comment type="caution">
    <text evidence="4">The sequence shown here is derived from an EMBL/GenBank/DDBJ whole genome shotgun (WGS) entry which is preliminary data.</text>
</comment>
<feature type="coiled-coil region" evidence="2">
    <location>
        <begin position="159"/>
        <end position="217"/>
    </location>
</feature>
<keyword evidence="2" id="KW-0175">Coiled coil</keyword>
<gene>
    <name evidence="4" type="ORF">PoB_006953500</name>
</gene>
<keyword evidence="1" id="KW-0378">Hydrolase</keyword>
<name>A0AAV4DFZ7_9GAST</name>
<keyword evidence="1" id="KW-0540">Nuclease</keyword>
<evidence type="ECO:0000256" key="1">
    <source>
        <dbReference type="ARBA" id="ARBA00022722"/>
    </source>
</evidence>
<accession>A0AAV4DFZ7</accession>
<dbReference type="GO" id="GO:0000175">
    <property type="term" value="F:3'-5'-RNA exonuclease activity"/>
    <property type="evidence" value="ECO:0007669"/>
    <property type="project" value="InterPro"/>
</dbReference>
<reference evidence="4 5" key="1">
    <citation type="journal article" date="2021" name="Elife">
        <title>Chloroplast acquisition without the gene transfer in kleptoplastic sea slugs, Plakobranchus ocellatus.</title>
        <authorList>
            <person name="Maeda T."/>
            <person name="Takahashi S."/>
            <person name="Yoshida T."/>
            <person name="Shimamura S."/>
            <person name="Takaki Y."/>
            <person name="Nagai Y."/>
            <person name="Toyoda A."/>
            <person name="Suzuki Y."/>
            <person name="Arimoto A."/>
            <person name="Ishii H."/>
            <person name="Satoh N."/>
            <person name="Nishiyama T."/>
            <person name="Hasebe M."/>
            <person name="Maruyama T."/>
            <person name="Minagawa J."/>
            <person name="Obokata J."/>
            <person name="Shigenobu S."/>
        </authorList>
    </citation>
    <scope>NUCLEOTIDE SEQUENCE [LARGE SCALE GENOMIC DNA]</scope>
</reference>
<feature type="region of interest" description="Disordered" evidence="3">
    <location>
        <begin position="27"/>
        <end position="46"/>
    </location>
</feature>
<dbReference type="Proteomes" id="UP000735302">
    <property type="component" value="Unassembled WGS sequence"/>
</dbReference>
<dbReference type="EMBL" id="BLXT01007853">
    <property type="protein sequence ID" value="GFO43030.1"/>
    <property type="molecule type" value="Genomic_DNA"/>
</dbReference>
<feature type="coiled-coil region" evidence="2">
    <location>
        <begin position="746"/>
        <end position="799"/>
    </location>
</feature>
<organism evidence="4 5">
    <name type="scientific">Plakobranchus ocellatus</name>
    <dbReference type="NCBI Taxonomy" id="259542"/>
    <lineage>
        <taxon>Eukaryota</taxon>
        <taxon>Metazoa</taxon>
        <taxon>Spiralia</taxon>
        <taxon>Lophotrochozoa</taxon>
        <taxon>Mollusca</taxon>
        <taxon>Gastropoda</taxon>
        <taxon>Heterobranchia</taxon>
        <taxon>Euthyneura</taxon>
        <taxon>Panpulmonata</taxon>
        <taxon>Sacoglossa</taxon>
        <taxon>Placobranchoidea</taxon>
        <taxon>Plakobranchidae</taxon>
        <taxon>Plakobranchus</taxon>
    </lineage>
</organism>
<dbReference type="PANTHER" id="PTHR11046">
    <property type="entry name" value="OLIGORIBONUCLEASE, MITOCHONDRIAL"/>
    <property type="match status" value="1"/>
</dbReference>
<evidence type="ECO:0000313" key="5">
    <source>
        <dbReference type="Proteomes" id="UP000735302"/>
    </source>
</evidence>
<feature type="coiled-coil region" evidence="2">
    <location>
        <begin position="75"/>
        <end position="123"/>
    </location>
</feature>
<sequence length="992" mass="112277">MLKNLTKRRSEFPDKVQNFLRSQFLAPTAKQSDASSPLKVPGPLHSTPLAAESCASTSKATSTVLSEMQPRPDVMRIMQQKITDAKKDSEELQQKISTLTEVIKSLNQQVSDLTMQNSNLQSKVQTLQSIREDTNSACRCHEPKSSKTKSKHYKLVWTLRQKVKSLESAASENKQLKEKLNKLRNEKFNLQKQIHLVKKARDRYKNEKERIDEKLVREFTDTKENNFVPALRCGNRFTDDVRKTVISLLSSCNVSATQCSKAIQAVAHDLFHVHWKITELPSPQTLLTIADEAFVLSKIATVEQLRVANNFTLHVDGTSRYQRKFLGHQLTLDNGKVLSLGFVDVPCEDASTLLDVTVAVLSELGDVYDPDNRETIFKEILIKLHSTMTDRASAMKKFSSSLNMYKQDKLGTDYDIHFLHCNAHFLLGLSSACEGTMKKVEQGYVDKTGRKLGRDQNSKFGRFSSSEAAVSRYIRTACAILGPRGDQKSGCRVEWLAFCEEQQIISRLPSYRSNRFNCYFEAAARLIQLHKSILLFLNSSYLSHNNLLIESVKEDSNDPFVMALVLTLAFMFLQFTGPYWQLMQSKMPFAELYQPIQGMLYDLTHISSNPAVIFDENFKSQLFVAFPPESSLISSFFSFVKLMPQETRNLCQDANCAVSLAAAEVVKRQLADFLPSGSFDFSTKESPLFLHCPVTNLVGENAFGDFDFIMGKHRRTSLFHLSALQSAKQNRVSQWLRTTGKSSQFMAQARRTAAALKAKHREREKQVIVAVRKRMLQNAAEQEKKLAKLAENKRAVIQAVLSHGGPCTSAADVAVLSRRLAKSQLAEALKNEVRYQKLVIGIPGVLRLNKTVSEMSEMLKEHLASSGQQATFTTEELDISSETCDEAMPAAPFTFDRPSTWVAVYYDNSFYVGQVITILQPHEAEVKFLEQTKARSDYFRWPRADDIAKVDAEFVFAWDFNVQPVSSDCRIWQVENVEDLLQSYERIKAAYH</sequence>
<proteinExistence type="predicted"/>
<protein>
    <submittedName>
        <fullName evidence="4">Uncharacterized protein</fullName>
    </submittedName>
</protein>